<comment type="caution">
    <text evidence="1">The sequence shown here is derived from an EMBL/GenBank/DDBJ whole genome shotgun (WGS) entry which is preliminary data.</text>
</comment>
<dbReference type="SUPFAM" id="SSF54913">
    <property type="entry name" value="GlnB-like"/>
    <property type="match status" value="1"/>
</dbReference>
<gene>
    <name evidence="1" type="ORF">S03H2_13290</name>
</gene>
<protein>
    <submittedName>
        <fullName evidence="1">Uncharacterized protein</fullName>
    </submittedName>
</protein>
<dbReference type="AlphaFoldDB" id="X1FUW1"/>
<accession>X1FUW1</accession>
<dbReference type="InterPro" id="IPR011322">
    <property type="entry name" value="N-reg_PII-like_a/b"/>
</dbReference>
<reference evidence="1" key="1">
    <citation type="journal article" date="2014" name="Front. Microbiol.">
        <title>High frequency of phylogenetically diverse reductive dehalogenase-homologous genes in deep subseafloor sedimentary metagenomes.</title>
        <authorList>
            <person name="Kawai M."/>
            <person name="Futagami T."/>
            <person name="Toyoda A."/>
            <person name="Takaki Y."/>
            <person name="Nishi S."/>
            <person name="Hori S."/>
            <person name="Arai W."/>
            <person name="Tsubouchi T."/>
            <person name="Morono Y."/>
            <person name="Uchiyama I."/>
            <person name="Ito T."/>
            <person name="Fujiyama A."/>
            <person name="Inagaki F."/>
            <person name="Takami H."/>
        </authorList>
    </citation>
    <scope>NUCLEOTIDE SEQUENCE</scope>
    <source>
        <strain evidence="1">Expedition CK06-06</strain>
    </source>
</reference>
<evidence type="ECO:0000313" key="1">
    <source>
        <dbReference type="EMBL" id="GAH36330.1"/>
    </source>
</evidence>
<dbReference type="Gene3D" id="3.30.70.790">
    <property type="entry name" value="UreE, C-terminal domain"/>
    <property type="match status" value="1"/>
</dbReference>
<proteinExistence type="predicted"/>
<dbReference type="EMBL" id="BARU01006746">
    <property type="protein sequence ID" value="GAH36330.1"/>
    <property type="molecule type" value="Genomic_DNA"/>
</dbReference>
<sequence>MSEDEELITVYSTDQPVQVALAKMRLDGEGIDYIAVNDIISAVYPVDGMAVVRFQVRRSDAERAVELLRHYGHT</sequence>
<organism evidence="1">
    <name type="scientific">marine sediment metagenome</name>
    <dbReference type="NCBI Taxonomy" id="412755"/>
    <lineage>
        <taxon>unclassified sequences</taxon>
        <taxon>metagenomes</taxon>
        <taxon>ecological metagenomes</taxon>
    </lineage>
</organism>
<name>X1FUW1_9ZZZZ</name>